<comment type="catalytic activity">
    <reaction evidence="1">
        <text>ATP + protein L-histidine = ADP + protein N-phospho-L-histidine.</text>
        <dbReference type="EC" id="2.7.13.3"/>
    </reaction>
</comment>
<gene>
    <name evidence="4" type="ORF">NPE20_07560</name>
</gene>
<feature type="transmembrane region" description="Helical" evidence="3">
    <location>
        <begin position="329"/>
        <end position="348"/>
    </location>
</feature>
<comment type="caution">
    <text evidence="4">The sequence shown here is derived from an EMBL/GenBank/DDBJ whole genome shotgun (WGS) entry which is preliminary data.</text>
</comment>
<evidence type="ECO:0000256" key="3">
    <source>
        <dbReference type="SAM" id="Phobius"/>
    </source>
</evidence>
<sequence>MNEFKAAQVQTRELLYRYKEPNRIAFEYFIEGIYQRRISRLNEAEDNLLNAIEEAGKKADHYLLYTFFSHLAFLQTYKGNTIDAVNSFSLAKKEAILLKDAYLQVLIAINISDIFYRNYIYNQSLYNLDQAQSIFEKYKLDQPRIQYLIYYNKAETFFRMNRVDSLKFYHNKLAVKKGLTKSYTYKMRTKYYLDLLNHNYASALQSILALKKDTSYRYANIDEQNLAEAYYLGGNLDSAKYYLNRLIAEPEQDNHPEIKFRLYEVLGEIAGKERLHEQAAQDFKQALKEYKDHLNRLTQVGNISSQIKLDEIQGLYLKQEEGYKKERSWLILFVVVALLVIGVVAMIYRNVRQKRYYEKLLFDSKKEELAYINSHEIRRHLCNIKGIIEMIKQSDDKQGEYLQAEDHLYSETEKLDKAIKNISLKLDH</sequence>
<dbReference type="Gene3D" id="1.25.40.10">
    <property type="entry name" value="Tetratricopeptide repeat domain"/>
    <property type="match status" value="1"/>
</dbReference>
<evidence type="ECO:0000256" key="1">
    <source>
        <dbReference type="ARBA" id="ARBA00000085"/>
    </source>
</evidence>
<keyword evidence="3" id="KW-1133">Transmembrane helix</keyword>
<keyword evidence="3" id="KW-0472">Membrane</keyword>
<dbReference type="CDD" id="cd00082">
    <property type="entry name" value="HisKA"/>
    <property type="match status" value="1"/>
</dbReference>
<protein>
    <recommendedName>
        <fullName evidence="2">histidine kinase</fullName>
        <ecNumber evidence="2">2.7.13.3</ecNumber>
    </recommendedName>
</protein>
<dbReference type="EMBL" id="JANHOH010000001">
    <property type="protein sequence ID" value="MCQ6957807.1"/>
    <property type="molecule type" value="Genomic_DNA"/>
</dbReference>
<dbReference type="SUPFAM" id="SSF48452">
    <property type="entry name" value="TPR-like"/>
    <property type="match status" value="1"/>
</dbReference>
<dbReference type="EC" id="2.7.13.3" evidence="2"/>
<reference evidence="4 5" key="1">
    <citation type="submission" date="2022-07" db="EMBL/GenBank/DDBJ databases">
        <title>Mucilaginibacter sp. JC4.</title>
        <authorList>
            <person name="Le V."/>
            <person name="Ko S.-R."/>
            <person name="Ahn C.-Y."/>
            <person name="Oh H.-M."/>
        </authorList>
    </citation>
    <scope>NUCLEOTIDE SEQUENCE [LARGE SCALE GENOMIC DNA]</scope>
    <source>
        <strain evidence="4 5">JC4</strain>
    </source>
</reference>
<dbReference type="Proteomes" id="UP001204376">
    <property type="component" value="Unassembled WGS sequence"/>
</dbReference>
<evidence type="ECO:0000313" key="4">
    <source>
        <dbReference type="EMBL" id="MCQ6957807.1"/>
    </source>
</evidence>
<dbReference type="InterPro" id="IPR011990">
    <property type="entry name" value="TPR-like_helical_dom_sf"/>
</dbReference>
<evidence type="ECO:0000313" key="5">
    <source>
        <dbReference type="Proteomes" id="UP001204376"/>
    </source>
</evidence>
<accession>A0ABT1SZU9</accession>
<evidence type="ECO:0000256" key="2">
    <source>
        <dbReference type="ARBA" id="ARBA00012438"/>
    </source>
</evidence>
<organism evidence="4 5">
    <name type="scientific">Mucilaginibacter aquariorum</name>
    <dbReference type="NCBI Taxonomy" id="2967225"/>
    <lineage>
        <taxon>Bacteria</taxon>
        <taxon>Pseudomonadati</taxon>
        <taxon>Bacteroidota</taxon>
        <taxon>Sphingobacteriia</taxon>
        <taxon>Sphingobacteriales</taxon>
        <taxon>Sphingobacteriaceae</taxon>
        <taxon>Mucilaginibacter</taxon>
    </lineage>
</organism>
<proteinExistence type="predicted"/>
<name>A0ABT1SZU9_9SPHI</name>
<keyword evidence="5" id="KW-1185">Reference proteome</keyword>
<keyword evidence="3" id="KW-0812">Transmembrane</keyword>
<dbReference type="InterPro" id="IPR003661">
    <property type="entry name" value="HisK_dim/P_dom"/>
</dbReference>